<evidence type="ECO:0000256" key="1">
    <source>
        <dbReference type="ARBA" id="ARBA00001286"/>
    </source>
</evidence>
<comment type="catalytic activity">
    <reaction evidence="1 9">
        <text>a 4-O-methyl-thymidine in DNA + L-cysteinyl-[protein] = a thymidine in DNA + S-methyl-L-cysteinyl-[protein]</text>
        <dbReference type="Rhea" id="RHEA:53428"/>
        <dbReference type="Rhea" id="RHEA-COMP:10131"/>
        <dbReference type="Rhea" id="RHEA-COMP:10132"/>
        <dbReference type="Rhea" id="RHEA-COMP:13555"/>
        <dbReference type="Rhea" id="RHEA-COMP:13556"/>
        <dbReference type="ChEBI" id="CHEBI:29950"/>
        <dbReference type="ChEBI" id="CHEBI:82612"/>
        <dbReference type="ChEBI" id="CHEBI:137386"/>
        <dbReference type="ChEBI" id="CHEBI:137387"/>
        <dbReference type="EC" id="2.1.1.63"/>
    </reaction>
</comment>
<dbReference type="SUPFAM" id="SSF46767">
    <property type="entry name" value="Methylated DNA-protein cysteine methyltransferase, C-terminal domain"/>
    <property type="match status" value="1"/>
</dbReference>
<dbReference type="Pfam" id="PF02870">
    <property type="entry name" value="Methyltransf_1N"/>
    <property type="match status" value="1"/>
</dbReference>
<keyword evidence="6 9" id="KW-0227">DNA damage</keyword>
<dbReference type="AlphaFoldDB" id="A0A4R3TMP4"/>
<dbReference type="InterPro" id="IPR036388">
    <property type="entry name" value="WH-like_DNA-bd_sf"/>
</dbReference>
<dbReference type="GO" id="GO:0003908">
    <property type="term" value="F:methylated-DNA-[protein]-cysteine S-methyltransferase activity"/>
    <property type="evidence" value="ECO:0007669"/>
    <property type="project" value="UniProtKB-UniRule"/>
</dbReference>
<dbReference type="CDD" id="cd06445">
    <property type="entry name" value="ATase"/>
    <property type="match status" value="1"/>
</dbReference>
<evidence type="ECO:0000256" key="6">
    <source>
        <dbReference type="ARBA" id="ARBA00022763"/>
    </source>
</evidence>
<dbReference type="InterPro" id="IPR036217">
    <property type="entry name" value="MethylDNA_cys_MeTrfase_DNAb"/>
</dbReference>
<evidence type="ECO:0000256" key="4">
    <source>
        <dbReference type="ARBA" id="ARBA00022603"/>
    </source>
</evidence>
<dbReference type="FunFam" id="1.10.10.10:FF:000214">
    <property type="entry name" value="Methylated-DNA--protein-cysteine methyltransferase"/>
    <property type="match status" value="1"/>
</dbReference>
<comment type="similarity">
    <text evidence="2 9">Belongs to the MGMT family.</text>
</comment>
<dbReference type="InterPro" id="IPR014048">
    <property type="entry name" value="MethylDNA_cys_MeTrfase_DNA-bd"/>
</dbReference>
<feature type="active site" description="Nucleophile; methyl group acceptor" evidence="9">
    <location>
        <position position="135"/>
    </location>
</feature>
<organism evidence="12 13">
    <name type="scientific">Longicatena caecimuris</name>
    <dbReference type="NCBI Taxonomy" id="1796635"/>
    <lineage>
        <taxon>Bacteria</taxon>
        <taxon>Bacillati</taxon>
        <taxon>Bacillota</taxon>
        <taxon>Erysipelotrichia</taxon>
        <taxon>Erysipelotrichales</taxon>
        <taxon>Erysipelotrichaceae</taxon>
        <taxon>Longicatena</taxon>
    </lineage>
</organism>
<evidence type="ECO:0000256" key="8">
    <source>
        <dbReference type="ARBA" id="ARBA00049348"/>
    </source>
</evidence>
<evidence type="ECO:0000256" key="5">
    <source>
        <dbReference type="ARBA" id="ARBA00022679"/>
    </source>
</evidence>
<comment type="caution">
    <text evidence="12">The sequence shown here is derived from an EMBL/GenBank/DDBJ whole genome shotgun (WGS) entry which is preliminary data.</text>
</comment>
<dbReference type="Gene3D" id="1.10.10.10">
    <property type="entry name" value="Winged helix-like DNA-binding domain superfamily/Winged helix DNA-binding domain"/>
    <property type="match status" value="1"/>
</dbReference>
<proteinExistence type="inferred from homology"/>
<evidence type="ECO:0000313" key="13">
    <source>
        <dbReference type="Proteomes" id="UP000295773"/>
    </source>
</evidence>
<dbReference type="EMBL" id="SMBP01000001">
    <property type="protein sequence ID" value="TCU63536.1"/>
    <property type="molecule type" value="Genomic_DNA"/>
</dbReference>
<keyword evidence="4 9" id="KW-0489">Methyltransferase</keyword>
<comment type="function">
    <text evidence="9">Involved in the cellular defense against the biological effects of O6-methylguanine (O6-MeG) and O4-methylthymine (O4-MeT) in DNA. Repairs the methylated nucleobase in DNA by stoichiometrically transferring the methyl group to a cysteine residue in the enzyme. This is a suicide reaction: the enzyme is irreversibly inactivated.</text>
</comment>
<dbReference type="RefSeq" id="WP_132223326.1">
    <property type="nucleotide sequence ID" value="NZ_JANKBG010000001.1"/>
</dbReference>
<feature type="domain" description="Methylated-DNA-[protein]-cysteine S-methyltransferase DNA binding" evidence="10">
    <location>
        <begin position="80"/>
        <end position="164"/>
    </location>
</feature>
<evidence type="ECO:0000256" key="7">
    <source>
        <dbReference type="ARBA" id="ARBA00023204"/>
    </source>
</evidence>
<name>A0A4R3TMP4_9FIRM</name>
<keyword evidence="13" id="KW-1185">Reference proteome</keyword>
<dbReference type="Pfam" id="PF01035">
    <property type="entry name" value="DNA_binding_1"/>
    <property type="match status" value="1"/>
</dbReference>
<feature type="domain" description="Methylguanine DNA methyltransferase ribonuclease-like" evidence="11">
    <location>
        <begin position="3"/>
        <end position="74"/>
    </location>
</feature>
<dbReference type="HAMAP" id="MF_00772">
    <property type="entry name" value="OGT"/>
    <property type="match status" value="1"/>
</dbReference>
<evidence type="ECO:0000256" key="2">
    <source>
        <dbReference type="ARBA" id="ARBA00008711"/>
    </source>
</evidence>
<dbReference type="GO" id="GO:0006307">
    <property type="term" value="P:DNA alkylation repair"/>
    <property type="evidence" value="ECO:0007669"/>
    <property type="project" value="UniProtKB-UniRule"/>
</dbReference>
<dbReference type="GO" id="GO:0032259">
    <property type="term" value="P:methylation"/>
    <property type="evidence" value="ECO:0007669"/>
    <property type="project" value="UniProtKB-KW"/>
</dbReference>
<dbReference type="EC" id="2.1.1.63" evidence="9"/>
<keyword evidence="7 9" id="KW-0234">DNA repair</keyword>
<dbReference type="GO" id="GO:0005737">
    <property type="term" value="C:cytoplasm"/>
    <property type="evidence" value="ECO:0007669"/>
    <property type="project" value="UniProtKB-SubCell"/>
</dbReference>
<accession>A0A4R3TMP4</accession>
<dbReference type="NCBIfam" id="TIGR00589">
    <property type="entry name" value="ogt"/>
    <property type="match status" value="1"/>
</dbReference>
<dbReference type="PANTHER" id="PTHR10815">
    <property type="entry name" value="METHYLATED-DNA--PROTEIN-CYSTEINE METHYLTRANSFERASE"/>
    <property type="match status" value="1"/>
</dbReference>
<keyword evidence="3 9" id="KW-0963">Cytoplasm</keyword>
<protein>
    <recommendedName>
        <fullName evidence="9">Methylated-DNA--protein-cysteine methyltransferase</fullName>
        <ecNumber evidence="9">2.1.1.63</ecNumber>
    </recommendedName>
    <alternativeName>
        <fullName evidence="9">6-O-methylguanine-DNA methyltransferase</fullName>
        <shortName evidence="9">MGMT</shortName>
    </alternativeName>
    <alternativeName>
        <fullName evidence="9">O-6-methylguanine-DNA-alkyltransferase</fullName>
    </alternativeName>
</protein>
<dbReference type="PANTHER" id="PTHR10815:SF5">
    <property type="entry name" value="METHYLATED-DNA--PROTEIN-CYSTEINE METHYLTRANSFERASE"/>
    <property type="match status" value="1"/>
</dbReference>
<dbReference type="SUPFAM" id="SSF53155">
    <property type="entry name" value="Methylated DNA-protein cysteine methyltransferase domain"/>
    <property type="match status" value="1"/>
</dbReference>
<dbReference type="InterPro" id="IPR001497">
    <property type="entry name" value="MethylDNA_cys_MeTrfase_AS"/>
</dbReference>
<dbReference type="Gene3D" id="3.30.160.70">
    <property type="entry name" value="Methylated DNA-protein cysteine methyltransferase domain"/>
    <property type="match status" value="1"/>
</dbReference>
<dbReference type="InterPro" id="IPR023546">
    <property type="entry name" value="MGMT"/>
</dbReference>
<reference evidence="12 13" key="1">
    <citation type="submission" date="2019-03" db="EMBL/GenBank/DDBJ databases">
        <title>Genomic Encyclopedia of Type Strains, Phase IV (KMG-IV): sequencing the most valuable type-strain genomes for metagenomic binning, comparative biology and taxonomic classification.</title>
        <authorList>
            <person name="Goeker M."/>
        </authorList>
    </citation>
    <scope>NUCLEOTIDE SEQUENCE [LARGE SCALE GENOMIC DNA]</scope>
    <source>
        <strain evidence="12 13">DSM 29481</strain>
    </source>
</reference>
<gene>
    <name evidence="12" type="ORF">EDD61_101188</name>
</gene>
<evidence type="ECO:0000259" key="10">
    <source>
        <dbReference type="Pfam" id="PF01035"/>
    </source>
</evidence>
<dbReference type="Proteomes" id="UP000295773">
    <property type="component" value="Unassembled WGS sequence"/>
</dbReference>
<evidence type="ECO:0000259" key="11">
    <source>
        <dbReference type="Pfam" id="PF02870"/>
    </source>
</evidence>
<comment type="miscellaneous">
    <text evidence="9">This enzyme catalyzes only one turnover and therefore is not strictly catalytic. According to one definition, an enzyme is a biocatalyst that acts repeatedly and over many reaction cycles.</text>
</comment>
<comment type="catalytic activity">
    <reaction evidence="8 9">
        <text>a 6-O-methyl-2'-deoxyguanosine in DNA + L-cysteinyl-[protein] = S-methyl-L-cysteinyl-[protein] + a 2'-deoxyguanosine in DNA</text>
        <dbReference type="Rhea" id="RHEA:24000"/>
        <dbReference type="Rhea" id="RHEA-COMP:10131"/>
        <dbReference type="Rhea" id="RHEA-COMP:10132"/>
        <dbReference type="Rhea" id="RHEA-COMP:11367"/>
        <dbReference type="Rhea" id="RHEA-COMP:11368"/>
        <dbReference type="ChEBI" id="CHEBI:29950"/>
        <dbReference type="ChEBI" id="CHEBI:82612"/>
        <dbReference type="ChEBI" id="CHEBI:85445"/>
        <dbReference type="ChEBI" id="CHEBI:85448"/>
        <dbReference type="EC" id="2.1.1.63"/>
    </reaction>
</comment>
<keyword evidence="5 9" id="KW-0808">Transferase</keyword>
<dbReference type="PROSITE" id="PS00374">
    <property type="entry name" value="MGMT"/>
    <property type="match status" value="1"/>
</dbReference>
<comment type="subcellular location">
    <subcellularLocation>
        <location evidence="9">Cytoplasm</location>
    </subcellularLocation>
</comment>
<dbReference type="InterPro" id="IPR008332">
    <property type="entry name" value="MethylG_MeTrfase_N"/>
</dbReference>
<dbReference type="InterPro" id="IPR036631">
    <property type="entry name" value="MGMT_N_sf"/>
</dbReference>
<evidence type="ECO:0000313" key="12">
    <source>
        <dbReference type="EMBL" id="TCU63536.1"/>
    </source>
</evidence>
<sequence length="178" mass="19965">MEYKCFYESAIGRIILTSDGENLTGLWFTTSRFSELCEIEKEQFHEELPVFHKTRRWLNAYFKGQNPKIDVPMRLSGSAFCLRVWEILKTIPYGQTITYGDIAKQIAAEQGKAKMSAQAVGYAVGHNPISIIIPCHRVVGAKGNLTGYGGGLDKKIQLLTLENVAMDAFYRPKRGTAL</sequence>
<evidence type="ECO:0000256" key="9">
    <source>
        <dbReference type="HAMAP-Rule" id="MF_00772"/>
    </source>
</evidence>
<evidence type="ECO:0000256" key="3">
    <source>
        <dbReference type="ARBA" id="ARBA00022490"/>
    </source>
</evidence>